<dbReference type="EC" id="2.7.1.67" evidence="2"/>
<dbReference type="InterPro" id="IPR000403">
    <property type="entry name" value="PI3/4_kinase_cat_dom"/>
</dbReference>
<evidence type="ECO:0000256" key="2">
    <source>
        <dbReference type="ARBA" id="ARBA00012169"/>
    </source>
</evidence>
<dbReference type="PROSITE" id="PS50290">
    <property type="entry name" value="PI3_4_KINASE_3"/>
    <property type="match status" value="1"/>
</dbReference>
<sequence length="269" mass="30012">MSKSFDDLRQEVLVMQLISYFQQIFELEKLPLRLHPYRILSTGSSTGLIEVVSNAMSLDGVKKTPGFKNLRSHFEQMYGEATNNSEGDENGEGAELLHQAKLNFIHSLAAYSIVCYILAIKDRHNGNIMLDIEGYIIHIDFGFCRAPGGSFSFETAPFKLTAEMVDVLGGRHSSNFQYFTDLCVQGALAARKHAETIYTLVEVMSYHSKLPCFVGGAAGPLSGLKDRLFLNISEKKVAPTIQSMVQRAYDHFGTNKYDQFQTFSNGIAK</sequence>
<dbReference type="GO" id="GO:0004430">
    <property type="term" value="F:1-phosphatidylinositol 4-kinase activity"/>
    <property type="evidence" value="ECO:0007669"/>
    <property type="project" value="UniProtKB-EC"/>
</dbReference>
<dbReference type="SMART" id="SM00146">
    <property type="entry name" value="PI3Kc"/>
    <property type="match status" value="1"/>
</dbReference>
<dbReference type="InterPro" id="IPR036940">
    <property type="entry name" value="PI3/4_kinase_cat_sf"/>
</dbReference>
<dbReference type="PROSITE" id="PS00916">
    <property type="entry name" value="PI3_4_KINASE_2"/>
    <property type="match status" value="1"/>
</dbReference>
<dbReference type="GO" id="GO:0005737">
    <property type="term" value="C:cytoplasm"/>
    <property type="evidence" value="ECO:0007669"/>
    <property type="project" value="TreeGrafter"/>
</dbReference>
<dbReference type="AlphaFoldDB" id="A0A0W8DE02"/>
<feature type="domain" description="PI3K/PI4K catalytic" evidence="5">
    <location>
        <begin position="1"/>
        <end position="253"/>
    </location>
</feature>
<dbReference type="GO" id="GO:0046854">
    <property type="term" value="P:phosphatidylinositol phosphate biosynthetic process"/>
    <property type="evidence" value="ECO:0007669"/>
    <property type="project" value="InterPro"/>
</dbReference>
<dbReference type="GO" id="GO:0048015">
    <property type="term" value="P:phosphatidylinositol-mediated signaling"/>
    <property type="evidence" value="ECO:0007669"/>
    <property type="project" value="TreeGrafter"/>
</dbReference>
<evidence type="ECO:0000313" key="7">
    <source>
        <dbReference type="Proteomes" id="UP000054636"/>
    </source>
</evidence>
<proteinExistence type="predicted"/>
<keyword evidence="4" id="KW-0418">Kinase</keyword>
<evidence type="ECO:0000256" key="4">
    <source>
        <dbReference type="ARBA" id="ARBA00022777"/>
    </source>
</evidence>
<comment type="caution">
    <text evidence="6">The sequence shown here is derived from an EMBL/GenBank/DDBJ whole genome shotgun (WGS) entry which is preliminary data.</text>
</comment>
<dbReference type="PANTHER" id="PTHR10048:SF22">
    <property type="entry name" value="PHOSPHATIDYLINOSITOL 4-KINASE BETA"/>
    <property type="match status" value="1"/>
</dbReference>
<dbReference type="Pfam" id="PF00454">
    <property type="entry name" value="PI3_PI4_kinase"/>
    <property type="match status" value="1"/>
</dbReference>
<reference evidence="6 7" key="1">
    <citation type="submission" date="2015-11" db="EMBL/GenBank/DDBJ databases">
        <title>Genomes and virulence difference between two physiological races of Phytophthora nicotianae.</title>
        <authorList>
            <person name="Liu H."/>
            <person name="Ma X."/>
            <person name="Yu H."/>
            <person name="Fang D."/>
            <person name="Li Y."/>
            <person name="Wang X."/>
            <person name="Wang W."/>
            <person name="Dong Y."/>
            <person name="Xiao B."/>
        </authorList>
    </citation>
    <scope>NUCLEOTIDE SEQUENCE [LARGE SCALE GENOMIC DNA]</scope>
    <source>
        <strain evidence="7">race 1</strain>
    </source>
</reference>
<gene>
    <name evidence="6" type="ORF">AM588_10004823</name>
</gene>
<accession>A0A0W8DE02</accession>
<dbReference type="InterPro" id="IPR015433">
    <property type="entry name" value="PI3/4_kinase"/>
</dbReference>
<dbReference type="FunFam" id="1.10.1070.11:FF:000016">
    <property type="entry name" value="PIK1p Phosphatidylinositol 4-kinase"/>
    <property type="match status" value="1"/>
</dbReference>
<dbReference type="GO" id="GO:0016020">
    <property type="term" value="C:membrane"/>
    <property type="evidence" value="ECO:0007669"/>
    <property type="project" value="TreeGrafter"/>
</dbReference>
<dbReference type="Gene3D" id="1.10.1070.11">
    <property type="entry name" value="Phosphatidylinositol 3-/4-kinase, catalytic domain"/>
    <property type="match status" value="1"/>
</dbReference>
<protein>
    <recommendedName>
        <fullName evidence="2">1-phosphatidylinositol 4-kinase</fullName>
        <ecNumber evidence="2">2.7.1.67</ecNumber>
    </recommendedName>
</protein>
<comment type="catalytic activity">
    <reaction evidence="1">
        <text>a 1,2-diacyl-sn-glycero-3-phospho-(1D-myo-inositol) + ATP = a 1,2-diacyl-sn-glycero-3-phospho-(1D-myo-inositol 4-phosphate) + ADP + H(+)</text>
        <dbReference type="Rhea" id="RHEA:19877"/>
        <dbReference type="ChEBI" id="CHEBI:15378"/>
        <dbReference type="ChEBI" id="CHEBI:30616"/>
        <dbReference type="ChEBI" id="CHEBI:57880"/>
        <dbReference type="ChEBI" id="CHEBI:58178"/>
        <dbReference type="ChEBI" id="CHEBI:456216"/>
        <dbReference type="EC" id="2.7.1.67"/>
    </reaction>
</comment>
<dbReference type="InterPro" id="IPR018936">
    <property type="entry name" value="PI3/4_kinase_CS"/>
</dbReference>
<dbReference type="PANTHER" id="PTHR10048">
    <property type="entry name" value="PHOSPHATIDYLINOSITOL KINASE"/>
    <property type="match status" value="1"/>
</dbReference>
<keyword evidence="3" id="KW-0808">Transferase</keyword>
<dbReference type="SUPFAM" id="SSF56112">
    <property type="entry name" value="Protein kinase-like (PK-like)"/>
    <property type="match status" value="1"/>
</dbReference>
<evidence type="ECO:0000256" key="3">
    <source>
        <dbReference type="ARBA" id="ARBA00022679"/>
    </source>
</evidence>
<evidence type="ECO:0000256" key="1">
    <source>
        <dbReference type="ARBA" id="ARBA00001686"/>
    </source>
</evidence>
<evidence type="ECO:0000259" key="5">
    <source>
        <dbReference type="PROSITE" id="PS50290"/>
    </source>
</evidence>
<organism evidence="6 7">
    <name type="scientific">Phytophthora nicotianae</name>
    <name type="common">Potato buckeye rot agent</name>
    <name type="synonym">Phytophthora parasitica</name>
    <dbReference type="NCBI Taxonomy" id="4792"/>
    <lineage>
        <taxon>Eukaryota</taxon>
        <taxon>Sar</taxon>
        <taxon>Stramenopiles</taxon>
        <taxon>Oomycota</taxon>
        <taxon>Peronosporomycetes</taxon>
        <taxon>Peronosporales</taxon>
        <taxon>Peronosporaceae</taxon>
        <taxon>Phytophthora</taxon>
    </lineage>
</organism>
<name>A0A0W8DE02_PHYNI</name>
<dbReference type="InterPro" id="IPR011009">
    <property type="entry name" value="Kinase-like_dom_sf"/>
</dbReference>
<dbReference type="Proteomes" id="UP000054636">
    <property type="component" value="Unassembled WGS sequence"/>
</dbReference>
<dbReference type="EMBL" id="LNFP01000285">
    <property type="protein sequence ID" value="KUF94595.1"/>
    <property type="molecule type" value="Genomic_DNA"/>
</dbReference>
<evidence type="ECO:0000313" key="6">
    <source>
        <dbReference type="EMBL" id="KUF94595.1"/>
    </source>
</evidence>
<dbReference type="Gene3D" id="3.30.1010.10">
    <property type="entry name" value="Phosphatidylinositol 3-kinase Catalytic Subunit, Chain A, domain 4"/>
    <property type="match status" value="1"/>
</dbReference>